<dbReference type="CDD" id="cd03139">
    <property type="entry name" value="GATase1_PfpI_2"/>
    <property type="match status" value="1"/>
</dbReference>
<dbReference type="EMBL" id="CP129682">
    <property type="protein sequence ID" value="XDS49182.1"/>
    <property type="molecule type" value="Genomic_DNA"/>
</dbReference>
<evidence type="ECO:0000313" key="3">
    <source>
        <dbReference type="EMBL" id="XDS49182.1"/>
    </source>
</evidence>
<dbReference type="EMBL" id="CP129683">
    <property type="protein sequence ID" value="XDS50406.1"/>
    <property type="molecule type" value="Genomic_DNA"/>
</dbReference>
<proteinExistence type="predicted"/>
<dbReference type="PANTHER" id="PTHR43130">
    <property type="entry name" value="ARAC-FAMILY TRANSCRIPTIONAL REGULATOR"/>
    <property type="match status" value="1"/>
</dbReference>
<evidence type="ECO:0000259" key="1">
    <source>
        <dbReference type="Pfam" id="PF01965"/>
    </source>
</evidence>
<dbReference type="EMBL" id="CP129675">
    <property type="protein sequence ID" value="XDS46036.1"/>
    <property type="molecule type" value="Genomic_DNA"/>
</dbReference>
<evidence type="ECO:0000313" key="2">
    <source>
        <dbReference type="EMBL" id="XDS46036.1"/>
    </source>
</evidence>
<organism evidence="2">
    <name type="scientific">Bifidobacterium fermentum</name>
    <dbReference type="NCBI Taxonomy" id="3059035"/>
    <lineage>
        <taxon>Bacteria</taxon>
        <taxon>Bacillati</taxon>
        <taxon>Actinomycetota</taxon>
        <taxon>Actinomycetes</taxon>
        <taxon>Bifidobacteriales</taxon>
        <taxon>Bifidobacteriaceae</taxon>
        <taxon>Bifidobacterium</taxon>
    </lineage>
</organism>
<sequence length="199" mass="21684">MQDLNVVLFDNFETLDACGPIEIFGTLGASYRIEYFSMNGGIVASRQGLRVETKPFASMEPSGTLLIPGGMGTRTLVRDPEFLGQLATLANQAEDVLTVCTGSAVLAMTGLLNSRRATSNKLAFSWVTSLNPSVDWVPKARWVVDGNFYTSSGVSAGMDMALGYVSDRLGYEVAHKTAHDIEYLWNEDPRTDPFAKTIE</sequence>
<dbReference type="InterPro" id="IPR002818">
    <property type="entry name" value="DJ-1/PfpI"/>
</dbReference>
<dbReference type="RefSeq" id="WP_369341370.1">
    <property type="nucleotide sequence ID" value="NZ_CP129675.1"/>
</dbReference>
<dbReference type="InterPro" id="IPR029062">
    <property type="entry name" value="Class_I_gatase-like"/>
</dbReference>
<dbReference type="KEGG" id="bfk:QN062_08445"/>
<dbReference type="AlphaFoldDB" id="A0AB39UAP9"/>
<accession>A0AB39UAP9</accession>
<dbReference type="Gene3D" id="3.40.50.880">
    <property type="match status" value="1"/>
</dbReference>
<name>A0AB39UAP9_9BIFI</name>
<dbReference type="PANTHER" id="PTHR43130:SF15">
    <property type="entry name" value="THIJ_PFPI FAMILY PROTEIN (AFU_ORTHOLOGUE AFUA_5G14240)"/>
    <property type="match status" value="1"/>
</dbReference>
<keyword evidence="2" id="KW-0456">Lyase</keyword>
<feature type="domain" description="DJ-1/PfpI" evidence="1">
    <location>
        <begin position="6"/>
        <end position="165"/>
    </location>
</feature>
<protein>
    <submittedName>
        <fullName evidence="2">DJ-1/PfpI family protein</fullName>
        <ecNumber evidence="2">4.2.1.-</ecNumber>
    </submittedName>
</protein>
<dbReference type="Pfam" id="PF01965">
    <property type="entry name" value="DJ-1_PfpI"/>
    <property type="match status" value="1"/>
</dbReference>
<dbReference type="EC" id="4.2.1.-" evidence="2"/>
<evidence type="ECO:0000313" key="4">
    <source>
        <dbReference type="EMBL" id="XDS50406.1"/>
    </source>
</evidence>
<reference evidence="2" key="1">
    <citation type="submission" date="2023-07" db="EMBL/GenBank/DDBJ databases">
        <title>Bifidobacterium aquikefiriaerophilum sp. nov. and Bifidobacterium eccum sp. nov., isolated from water kefir.</title>
        <authorList>
            <person name="Breselge S."/>
            <person name="Bellassi P."/>
            <person name="Barcenilla C."/>
            <person name="Alvarez-Ordonez A."/>
            <person name="Morelli L."/>
            <person name="Cotter P.D."/>
        </authorList>
    </citation>
    <scope>NUCLEOTIDE SEQUENCE</scope>
    <source>
        <strain evidence="4">WK012_4_13</strain>
        <strain evidence="3">WK013_4_14</strain>
        <strain evidence="2">WK048_4_13</strain>
    </source>
</reference>
<gene>
    <name evidence="4" type="ORF">QN062_08445</name>
    <name evidence="3" type="ORF">QN216_02635</name>
    <name evidence="2" type="ORF">QN217_07810</name>
</gene>
<dbReference type="GO" id="GO:0016829">
    <property type="term" value="F:lyase activity"/>
    <property type="evidence" value="ECO:0007669"/>
    <property type="project" value="UniProtKB-KW"/>
</dbReference>
<dbReference type="InterPro" id="IPR052158">
    <property type="entry name" value="INH-QAR"/>
</dbReference>
<dbReference type="SUPFAM" id="SSF52317">
    <property type="entry name" value="Class I glutamine amidotransferase-like"/>
    <property type="match status" value="1"/>
</dbReference>